<name>A0A1E2UPD0_9GAMM</name>
<protein>
    <recommendedName>
        <fullName evidence="5">Glycosyl transferase family 1</fullName>
    </recommendedName>
</protein>
<evidence type="ECO:0000313" key="3">
    <source>
        <dbReference type="EMBL" id="ODB96628.1"/>
    </source>
</evidence>
<accession>A0A1E2UPD0</accession>
<feature type="domain" description="Glycosyl transferase family 1" evidence="1">
    <location>
        <begin position="205"/>
        <end position="372"/>
    </location>
</feature>
<dbReference type="GO" id="GO:0016757">
    <property type="term" value="F:glycosyltransferase activity"/>
    <property type="evidence" value="ECO:0007669"/>
    <property type="project" value="InterPro"/>
</dbReference>
<dbReference type="SUPFAM" id="SSF53756">
    <property type="entry name" value="UDP-Glycosyltransferase/glycogen phosphorylase"/>
    <property type="match status" value="1"/>
</dbReference>
<dbReference type="InterPro" id="IPR001296">
    <property type="entry name" value="Glyco_trans_1"/>
</dbReference>
<dbReference type="Gene3D" id="3.40.50.2000">
    <property type="entry name" value="Glycogen Phosphorylase B"/>
    <property type="match status" value="2"/>
</dbReference>
<dbReference type="CDD" id="cd03801">
    <property type="entry name" value="GT4_PimA-like"/>
    <property type="match status" value="1"/>
</dbReference>
<dbReference type="Proteomes" id="UP000094849">
    <property type="component" value="Unassembled WGS sequence"/>
</dbReference>
<dbReference type="Pfam" id="PF00534">
    <property type="entry name" value="Glycos_transf_1"/>
    <property type="match status" value="1"/>
</dbReference>
<dbReference type="STRING" id="1818881.A3196_07585"/>
<dbReference type="EMBL" id="LVJZ01000003">
    <property type="protein sequence ID" value="ODB96628.1"/>
    <property type="molecule type" value="Genomic_DNA"/>
</dbReference>
<dbReference type="AlphaFoldDB" id="A0A1E2UPD0"/>
<proteinExistence type="predicted"/>
<dbReference type="OrthoDB" id="9775208at2"/>
<sequence>MQNKKTIMFCEGNIDGTIGGSYYSLLYLTRGLDKTKYAPVVVFHRDNALIPEYNKAGVRTLVVPSFDPILFQSNKIPLLSPIIKIVQKLANLFGYLFVYGNKYKKLLQQNSVDLLHLNNSIIRNNNWIVAASMARVPCITHERGINDHYPAISKFLAKRLKSIISISNSVTERLTEHGIDSEKIVTIHNGIDPDDVRLKVSDQDMLQQLKIGKDFNVIGVIGNIKEWKGQEVAVRAMRKVVDAFPKTVCLLIGDTSKEDIYYQERLKSLITELGLESNIIFTGHVKNVPDYLNVLDIMLHTSIDPEPFGRVLIEAMSLSKPLIASNDGAIPEIVEHGKTGLTFTPGDHDHLADSVISLLQDRDYAEQIGKAGFDRLMDHFHINVNVQKTESLYDEILTES</sequence>
<dbReference type="Pfam" id="PF13439">
    <property type="entry name" value="Glyco_transf_4"/>
    <property type="match status" value="1"/>
</dbReference>
<evidence type="ECO:0008006" key="5">
    <source>
        <dbReference type="Google" id="ProtNLM"/>
    </source>
</evidence>
<evidence type="ECO:0000313" key="4">
    <source>
        <dbReference type="Proteomes" id="UP000094849"/>
    </source>
</evidence>
<comment type="caution">
    <text evidence="3">The sequence shown here is derived from an EMBL/GenBank/DDBJ whole genome shotgun (WGS) entry which is preliminary data.</text>
</comment>
<dbReference type="PANTHER" id="PTHR12526">
    <property type="entry name" value="GLYCOSYLTRANSFERASE"/>
    <property type="match status" value="1"/>
</dbReference>
<dbReference type="PANTHER" id="PTHR12526:SF630">
    <property type="entry name" value="GLYCOSYLTRANSFERASE"/>
    <property type="match status" value="1"/>
</dbReference>
<dbReference type="RefSeq" id="WP_069019364.1">
    <property type="nucleotide sequence ID" value="NZ_LVJY01000003.1"/>
</dbReference>
<dbReference type="GO" id="GO:1901135">
    <property type="term" value="P:carbohydrate derivative metabolic process"/>
    <property type="evidence" value="ECO:0007669"/>
    <property type="project" value="UniProtKB-ARBA"/>
</dbReference>
<keyword evidence="4" id="KW-1185">Reference proteome</keyword>
<organism evidence="3 4">
    <name type="scientific">Candidatus Thiodiazotropha endoloripes</name>
    <dbReference type="NCBI Taxonomy" id="1818881"/>
    <lineage>
        <taxon>Bacteria</taxon>
        <taxon>Pseudomonadati</taxon>
        <taxon>Pseudomonadota</taxon>
        <taxon>Gammaproteobacteria</taxon>
        <taxon>Chromatiales</taxon>
        <taxon>Sedimenticolaceae</taxon>
        <taxon>Candidatus Thiodiazotropha</taxon>
    </lineage>
</organism>
<feature type="domain" description="Glycosyltransferase subfamily 4-like N-terminal" evidence="2">
    <location>
        <begin position="19"/>
        <end position="194"/>
    </location>
</feature>
<evidence type="ECO:0000259" key="1">
    <source>
        <dbReference type="Pfam" id="PF00534"/>
    </source>
</evidence>
<evidence type="ECO:0000259" key="2">
    <source>
        <dbReference type="Pfam" id="PF13439"/>
    </source>
</evidence>
<reference evidence="3 4" key="1">
    <citation type="submission" date="2016-03" db="EMBL/GenBank/DDBJ databases">
        <title>Chemosynthetic sulphur-oxidizing symbionts of marine invertebrate animals are capable of nitrogen fixation.</title>
        <authorList>
            <person name="Petersen J.M."/>
            <person name="Kemper A."/>
            <person name="Gruber-Vodicka H."/>
            <person name="Cardini U."/>
            <person name="Geest Mvander."/>
            <person name="Kleiner M."/>
            <person name="Bulgheresi S."/>
            <person name="Fussmann M."/>
            <person name="Herbold C."/>
            <person name="Seah B.K.B."/>
            <person name="Antony C.Paul."/>
            <person name="Liu D."/>
            <person name="Belitz A."/>
            <person name="Weber M."/>
        </authorList>
    </citation>
    <scope>NUCLEOTIDE SEQUENCE [LARGE SCALE GENOMIC DNA]</scope>
    <source>
        <strain evidence="3">G_D</strain>
    </source>
</reference>
<gene>
    <name evidence="3" type="ORF">A3196_07585</name>
</gene>
<dbReference type="InterPro" id="IPR028098">
    <property type="entry name" value="Glyco_trans_4-like_N"/>
</dbReference>